<dbReference type="Pfam" id="PF00378">
    <property type="entry name" value="ECH_1"/>
    <property type="match status" value="1"/>
</dbReference>
<dbReference type="OrthoDB" id="5389341at2"/>
<keyword evidence="15" id="KW-1185">Reference proteome</keyword>
<keyword evidence="9" id="KW-0511">Multifunctional enzyme</keyword>
<feature type="compositionally biased region" description="Basic and acidic residues" evidence="11">
    <location>
        <begin position="204"/>
        <end position="216"/>
    </location>
</feature>
<sequence>MSGFIYEKDADGIVTITMDMEGSVNAMTEEYRGTMEDTVTRLEAETDMTGVVFASAKDVFFAGGNLNELVEAQPGDEEDYMEGLEVVKGHFRRLEKLPVPVVAAINGAALGGGFELCLGCNYRIAWNHRSVKLGLPEVNLGLLPGAGGIVRTVNMLGLQNALPYIMEGKQITPDKALEAGLINELVDTKEELVSRAKAWIQENKDNDEAKSQPWDRKGHKIPGGDTNNPQVAQLLVMSPAMLLQKTKGLMPAPETILDCAAEAARLSFDGALKVESRGLTKLVMTPVAKNMITTFFFQMNQVNGGASRPKGIDKTDVKKVGVLGAGVMGQGIALVSAMAGIEVVLKDLTVEAAEKGKSYSDKVLSKRVSRGRMNEEKKAGILSLIKPTANNEDLQGCDLIIEAVFEDINLKKKIVQETEPFLAENGTYGSNTSSLPIGRLAEASLNPENFIGIHFFSPVDKMPLVEIICGDKTSQETLAKAFDYSQKIKKTPIVVNDSFGFFTSRTFGSYLDEGVQLLKEGFHPVALDNLANSIGMPLGPLAIYDEVSLSTSLKASASAEALGLLDVHGDSSITRGVMSTMVEEHGRGGRHQGGGFYQYGEDGSKEIWPGLYDLYYNKDLDIPNEDVKDRLLFRQVIEALKGLQEGVVHSVADANIGTIMGIGAPAWTGGLIQFVNTYGTQKFVNRATELAEKYGDRFAPPAIAVEKAEKGELFV</sequence>
<dbReference type="InterPro" id="IPR008927">
    <property type="entry name" value="6-PGluconate_DH-like_C_sf"/>
</dbReference>
<keyword evidence="8" id="KW-0456">Lyase</keyword>
<dbReference type="GO" id="GO:0070403">
    <property type="term" value="F:NAD+ binding"/>
    <property type="evidence" value="ECO:0007669"/>
    <property type="project" value="InterPro"/>
</dbReference>
<dbReference type="GO" id="GO:0004300">
    <property type="term" value="F:enoyl-CoA hydratase activity"/>
    <property type="evidence" value="ECO:0007669"/>
    <property type="project" value="TreeGrafter"/>
</dbReference>
<evidence type="ECO:0000256" key="11">
    <source>
        <dbReference type="SAM" id="MobiDB-lite"/>
    </source>
</evidence>
<dbReference type="STRING" id="1137799.GZ78_07550"/>
<evidence type="ECO:0000256" key="4">
    <source>
        <dbReference type="ARBA" id="ARBA00022963"/>
    </source>
</evidence>
<dbReference type="Gene3D" id="3.40.50.720">
    <property type="entry name" value="NAD(P)-binding Rossmann-like Domain"/>
    <property type="match status" value="1"/>
</dbReference>
<dbReference type="Gene3D" id="3.90.226.10">
    <property type="entry name" value="2-enoyl-CoA Hydratase, Chain A, domain 1"/>
    <property type="match status" value="1"/>
</dbReference>
<dbReference type="FunFam" id="3.40.50.720:FF:000009">
    <property type="entry name" value="Fatty oxidation complex, alpha subunit"/>
    <property type="match status" value="1"/>
</dbReference>
<dbReference type="GO" id="GO:0006635">
    <property type="term" value="P:fatty acid beta-oxidation"/>
    <property type="evidence" value="ECO:0007669"/>
    <property type="project" value="UniProtKB-UniPathway"/>
</dbReference>
<dbReference type="eggNOG" id="COG1250">
    <property type="taxonomic scope" value="Bacteria"/>
</dbReference>
<dbReference type="Pfam" id="PF00725">
    <property type="entry name" value="3HCDH"/>
    <property type="match status" value="1"/>
</dbReference>
<comment type="caution">
    <text evidence="14">The sequence shown here is derived from an EMBL/GenBank/DDBJ whole genome shotgun (WGS) entry which is preliminary data.</text>
</comment>
<keyword evidence="5" id="KW-0560">Oxidoreductase</keyword>
<dbReference type="InterPro" id="IPR036291">
    <property type="entry name" value="NAD(P)-bd_dom_sf"/>
</dbReference>
<accession>A0A081NMP7</accession>
<gene>
    <name evidence="14" type="ORF">GZ78_07550</name>
</gene>
<comment type="similarity">
    <text evidence="2">In the central section; belongs to the 3-hydroxyacyl-CoA dehydrogenase family.</text>
</comment>
<keyword evidence="3" id="KW-0276">Fatty acid metabolism</keyword>
<evidence type="ECO:0000256" key="5">
    <source>
        <dbReference type="ARBA" id="ARBA00023002"/>
    </source>
</evidence>
<dbReference type="InterPro" id="IPR029045">
    <property type="entry name" value="ClpP/crotonase-like_dom_sf"/>
</dbReference>
<dbReference type="SUPFAM" id="SSF48179">
    <property type="entry name" value="6-phosphogluconate dehydrogenase C-terminal domain-like"/>
    <property type="match status" value="2"/>
</dbReference>
<evidence type="ECO:0000259" key="13">
    <source>
        <dbReference type="Pfam" id="PF02737"/>
    </source>
</evidence>
<feature type="region of interest" description="Disordered" evidence="11">
    <location>
        <begin position="204"/>
        <end position="227"/>
    </location>
</feature>
<evidence type="ECO:0000259" key="12">
    <source>
        <dbReference type="Pfam" id="PF00725"/>
    </source>
</evidence>
<evidence type="ECO:0000256" key="9">
    <source>
        <dbReference type="ARBA" id="ARBA00023268"/>
    </source>
</evidence>
<evidence type="ECO:0000256" key="3">
    <source>
        <dbReference type="ARBA" id="ARBA00022832"/>
    </source>
</evidence>
<dbReference type="CDD" id="cd06558">
    <property type="entry name" value="crotonase-like"/>
    <property type="match status" value="1"/>
</dbReference>
<feature type="domain" description="3-hydroxyacyl-CoA dehydrogenase NAD binding" evidence="13">
    <location>
        <begin position="319"/>
        <end position="497"/>
    </location>
</feature>
<comment type="catalytic activity">
    <reaction evidence="10">
        <text>a (3S)-3-hydroxyacyl-CoA + NAD(+) = a 3-oxoacyl-CoA + NADH + H(+)</text>
        <dbReference type="Rhea" id="RHEA:22432"/>
        <dbReference type="ChEBI" id="CHEBI:15378"/>
        <dbReference type="ChEBI" id="CHEBI:57318"/>
        <dbReference type="ChEBI" id="CHEBI:57540"/>
        <dbReference type="ChEBI" id="CHEBI:57945"/>
        <dbReference type="ChEBI" id="CHEBI:90726"/>
        <dbReference type="EC" id="1.1.1.35"/>
    </reaction>
</comment>
<name>A0A081NMP7_9GAMM</name>
<organism evidence="14 15">
    <name type="scientific">Endozoicomonas numazuensis</name>
    <dbReference type="NCBI Taxonomy" id="1137799"/>
    <lineage>
        <taxon>Bacteria</taxon>
        <taxon>Pseudomonadati</taxon>
        <taxon>Pseudomonadota</taxon>
        <taxon>Gammaproteobacteria</taxon>
        <taxon>Oceanospirillales</taxon>
        <taxon>Endozoicomonadaceae</taxon>
        <taxon>Endozoicomonas</taxon>
    </lineage>
</organism>
<evidence type="ECO:0000256" key="7">
    <source>
        <dbReference type="ARBA" id="ARBA00023098"/>
    </source>
</evidence>
<dbReference type="Gene3D" id="1.10.1040.50">
    <property type="match status" value="1"/>
</dbReference>
<dbReference type="Proteomes" id="UP000028073">
    <property type="component" value="Unassembled WGS sequence"/>
</dbReference>
<evidence type="ECO:0000313" key="15">
    <source>
        <dbReference type="Proteomes" id="UP000028073"/>
    </source>
</evidence>
<proteinExistence type="inferred from homology"/>
<dbReference type="GO" id="GO:0016509">
    <property type="term" value="F:long-chain (3S)-3-hydroxyacyl-CoA dehydrogenase (NAD+) activity"/>
    <property type="evidence" value="ECO:0007669"/>
    <property type="project" value="TreeGrafter"/>
</dbReference>
<dbReference type="RefSeq" id="WP_034833726.1">
    <property type="nucleotide sequence ID" value="NZ_JOKH01000001.1"/>
</dbReference>
<dbReference type="UniPathway" id="UPA00659"/>
<protein>
    <submittedName>
        <fullName evidence="14">3-hydroxyacyl-CoA dehydrogenase</fullName>
    </submittedName>
</protein>
<dbReference type="SUPFAM" id="SSF51735">
    <property type="entry name" value="NAD(P)-binding Rossmann-fold domains"/>
    <property type="match status" value="1"/>
</dbReference>
<dbReference type="AlphaFoldDB" id="A0A081NMP7"/>
<dbReference type="SUPFAM" id="SSF52096">
    <property type="entry name" value="ClpP/crotonase"/>
    <property type="match status" value="1"/>
</dbReference>
<dbReference type="PANTHER" id="PTHR43612">
    <property type="entry name" value="TRIFUNCTIONAL ENZYME SUBUNIT ALPHA"/>
    <property type="match status" value="1"/>
</dbReference>
<dbReference type="InterPro" id="IPR006108">
    <property type="entry name" value="3HC_DH_C"/>
</dbReference>
<evidence type="ECO:0000256" key="1">
    <source>
        <dbReference type="ARBA" id="ARBA00005005"/>
    </source>
</evidence>
<evidence type="ECO:0000256" key="10">
    <source>
        <dbReference type="ARBA" id="ARBA00049556"/>
    </source>
</evidence>
<dbReference type="PANTHER" id="PTHR43612:SF3">
    <property type="entry name" value="TRIFUNCTIONAL ENZYME SUBUNIT ALPHA, MITOCHONDRIAL"/>
    <property type="match status" value="1"/>
</dbReference>
<evidence type="ECO:0000256" key="8">
    <source>
        <dbReference type="ARBA" id="ARBA00023239"/>
    </source>
</evidence>
<dbReference type="eggNOG" id="COG1024">
    <property type="taxonomic scope" value="Bacteria"/>
</dbReference>
<comment type="pathway">
    <text evidence="1">Lipid metabolism; fatty acid beta-oxidation.</text>
</comment>
<evidence type="ECO:0000313" key="14">
    <source>
        <dbReference type="EMBL" id="KEQ19720.1"/>
    </source>
</evidence>
<dbReference type="Pfam" id="PF02737">
    <property type="entry name" value="3HCDH_N"/>
    <property type="match status" value="1"/>
</dbReference>
<evidence type="ECO:0000256" key="6">
    <source>
        <dbReference type="ARBA" id="ARBA00023027"/>
    </source>
</evidence>
<keyword evidence="7" id="KW-0443">Lipid metabolism</keyword>
<feature type="domain" description="3-hydroxyacyl-CoA dehydrogenase C-terminal" evidence="12">
    <location>
        <begin position="500"/>
        <end position="599"/>
    </location>
</feature>
<dbReference type="InterPro" id="IPR006176">
    <property type="entry name" value="3-OHacyl-CoA_DH_NAD-bd"/>
</dbReference>
<keyword evidence="4" id="KW-0442">Lipid degradation</keyword>
<keyword evidence="6" id="KW-0520">NAD</keyword>
<dbReference type="InterPro" id="IPR001753">
    <property type="entry name" value="Enoyl-CoA_hydra/iso"/>
</dbReference>
<reference evidence="14 15" key="1">
    <citation type="submission" date="2014-06" db="EMBL/GenBank/DDBJ databases">
        <title>Whole Genome Sequences of Three Symbiotic Endozoicomonas Bacteria.</title>
        <authorList>
            <person name="Neave M.J."/>
            <person name="Apprill A."/>
            <person name="Voolstra C.R."/>
        </authorList>
    </citation>
    <scope>NUCLEOTIDE SEQUENCE [LARGE SCALE GENOMIC DNA]</scope>
    <source>
        <strain evidence="14 15">DSM 25634</strain>
    </source>
</reference>
<dbReference type="InterPro" id="IPR050136">
    <property type="entry name" value="FA_oxidation_alpha_subunit"/>
</dbReference>
<dbReference type="EMBL" id="JOKH01000001">
    <property type="protein sequence ID" value="KEQ19720.1"/>
    <property type="molecule type" value="Genomic_DNA"/>
</dbReference>
<evidence type="ECO:0000256" key="2">
    <source>
        <dbReference type="ARBA" id="ARBA00007005"/>
    </source>
</evidence>